<evidence type="ECO:0000313" key="1">
    <source>
        <dbReference type="EMBL" id="KAF5328103.1"/>
    </source>
</evidence>
<dbReference type="PANTHER" id="PTHR38123:SF1">
    <property type="entry name" value="HYDROPHOBIC SURFACE BINDING PROTEIN"/>
    <property type="match status" value="1"/>
</dbReference>
<name>A0A8H5BT66_9AGAR</name>
<reference evidence="1 2" key="1">
    <citation type="journal article" date="2020" name="ISME J.">
        <title>Uncovering the hidden diversity of litter-decomposition mechanisms in mushroom-forming fungi.</title>
        <authorList>
            <person name="Floudas D."/>
            <person name="Bentzer J."/>
            <person name="Ahren D."/>
            <person name="Johansson T."/>
            <person name="Persson P."/>
            <person name="Tunlid A."/>
        </authorList>
    </citation>
    <scope>NUCLEOTIDE SEQUENCE [LARGE SCALE GENOMIC DNA]</scope>
    <source>
        <strain evidence="1 2">CBS 101986</strain>
    </source>
</reference>
<sequence>MSCILTIQSLKQQQLHCSLSSPISLLTMKFTSFFALAAFTVAGAMAQTGSNSVSVAAAALVNDINAIGTVSSNIDSLVAAYPENGGTVAGALAIHNAAVALLNPINAAATDAANIPNLPLSDSDATIIINIIIIIRVPIIRHLLRLILLRSSFLALPIAGVPDVILGDLNNLNQATAAFQAALTAALPISALDQANDFFSDVNGAFASAIAAYSQ</sequence>
<evidence type="ECO:0000313" key="2">
    <source>
        <dbReference type="Proteomes" id="UP000567179"/>
    </source>
</evidence>
<comment type="caution">
    <text evidence="1">The sequence shown here is derived from an EMBL/GenBank/DDBJ whole genome shotgun (WGS) entry which is preliminary data.</text>
</comment>
<dbReference type="PANTHER" id="PTHR38123">
    <property type="entry name" value="CELL WALL SERINE-THREONINE-RICH GALACTOMANNOPROTEIN MP1 (AFU_ORTHOLOGUE AFUA_4G03240)"/>
    <property type="match status" value="1"/>
</dbReference>
<keyword evidence="2" id="KW-1185">Reference proteome</keyword>
<dbReference type="Proteomes" id="UP000567179">
    <property type="component" value="Unassembled WGS sequence"/>
</dbReference>
<organism evidence="1 2">
    <name type="scientific">Psilocybe cf. subviscida</name>
    <dbReference type="NCBI Taxonomy" id="2480587"/>
    <lineage>
        <taxon>Eukaryota</taxon>
        <taxon>Fungi</taxon>
        <taxon>Dikarya</taxon>
        <taxon>Basidiomycota</taxon>
        <taxon>Agaricomycotina</taxon>
        <taxon>Agaricomycetes</taxon>
        <taxon>Agaricomycetidae</taxon>
        <taxon>Agaricales</taxon>
        <taxon>Agaricineae</taxon>
        <taxon>Strophariaceae</taxon>
        <taxon>Psilocybe</taxon>
    </lineage>
</organism>
<dbReference type="Gene3D" id="1.20.1280.140">
    <property type="match status" value="1"/>
</dbReference>
<accession>A0A8H5BT66</accession>
<protein>
    <submittedName>
        <fullName evidence="1">Uncharacterized protein</fullName>
    </submittedName>
</protein>
<dbReference type="InterPro" id="IPR021054">
    <property type="entry name" value="Cell_wall_mannoprotein_1"/>
</dbReference>
<gene>
    <name evidence="1" type="ORF">D9619_013612</name>
</gene>
<dbReference type="AlphaFoldDB" id="A0A8H5BT66"/>
<dbReference type="EMBL" id="JAACJJ010000006">
    <property type="protein sequence ID" value="KAF5328103.1"/>
    <property type="molecule type" value="Genomic_DNA"/>
</dbReference>
<proteinExistence type="predicted"/>
<dbReference type="Pfam" id="PF12296">
    <property type="entry name" value="HsbA"/>
    <property type="match status" value="1"/>
</dbReference>
<dbReference type="GO" id="GO:0005576">
    <property type="term" value="C:extracellular region"/>
    <property type="evidence" value="ECO:0007669"/>
    <property type="project" value="TreeGrafter"/>
</dbReference>